<dbReference type="PROSITE" id="PS01359">
    <property type="entry name" value="ZF_PHD_1"/>
    <property type="match status" value="1"/>
</dbReference>
<dbReference type="Gene3D" id="3.30.40.10">
    <property type="entry name" value="Zinc/RING finger domain, C3HC4 (zinc finger)"/>
    <property type="match status" value="1"/>
</dbReference>
<feature type="binding site" evidence="8">
    <location>
        <position position="127"/>
    </location>
    <ligand>
        <name>Zn(2+)</name>
        <dbReference type="ChEBI" id="CHEBI:29105"/>
        <label>1</label>
    </ligand>
</feature>
<dbReference type="InterPro" id="IPR019786">
    <property type="entry name" value="Zinc_finger_PHD-type_CS"/>
</dbReference>
<dbReference type="PANTHER" id="PTHR10333">
    <property type="entry name" value="INHIBITOR OF GROWTH PROTEIN"/>
    <property type="match status" value="1"/>
</dbReference>
<dbReference type="InterPro" id="IPR019787">
    <property type="entry name" value="Znf_PHD-finger"/>
</dbReference>
<feature type="compositionally biased region" description="Basic and acidic residues" evidence="11">
    <location>
        <begin position="44"/>
        <end position="92"/>
    </location>
</feature>
<evidence type="ECO:0000256" key="11">
    <source>
        <dbReference type="SAM" id="MobiDB-lite"/>
    </source>
</evidence>
<comment type="subcellular location">
    <subcellularLocation>
        <location evidence="1 10">Nucleus</location>
    </subcellularLocation>
</comment>
<dbReference type="Pfam" id="PF12998">
    <property type="entry name" value="ING"/>
    <property type="match status" value="1"/>
</dbReference>
<dbReference type="Proteomes" id="UP000014500">
    <property type="component" value="Unassembled WGS sequence"/>
</dbReference>
<evidence type="ECO:0000259" key="12">
    <source>
        <dbReference type="PROSITE" id="PS50016"/>
    </source>
</evidence>
<evidence type="ECO:0000256" key="1">
    <source>
        <dbReference type="ARBA" id="ARBA00004123"/>
    </source>
</evidence>
<dbReference type="PhylomeDB" id="T1IRH2"/>
<keyword evidence="4 9" id="KW-0863">Zinc-finger</keyword>
<evidence type="ECO:0000256" key="3">
    <source>
        <dbReference type="ARBA" id="ARBA00022723"/>
    </source>
</evidence>
<dbReference type="STRING" id="126957.T1IRH2"/>
<name>T1IRH2_STRMM</name>
<dbReference type="HOGENOM" id="CLU_031900_5_0_1"/>
<feature type="site" description="Histone H3K4me3 binding" evidence="7">
    <location>
        <position position="126"/>
    </location>
</feature>
<dbReference type="GO" id="GO:0045893">
    <property type="term" value="P:positive regulation of DNA-templated transcription"/>
    <property type="evidence" value="ECO:0007669"/>
    <property type="project" value="TreeGrafter"/>
</dbReference>
<feature type="domain" description="PHD-type" evidence="12">
    <location>
        <begin position="124"/>
        <end position="173"/>
    </location>
</feature>
<feature type="region of interest" description="Disordered" evidence="11">
    <location>
        <begin position="44"/>
        <end position="120"/>
    </location>
</feature>
<keyword evidence="10" id="KW-0156">Chromatin regulator</keyword>
<organism evidence="13 14">
    <name type="scientific">Strigamia maritima</name>
    <name type="common">European centipede</name>
    <name type="synonym">Geophilus maritimus</name>
    <dbReference type="NCBI Taxonomy" id="126957"/>
    <lineage>
        <taxon>Eukaryota</taxon>
        <taxon>Metazoa</taxon>
        <taxon>Ecdysozoa</taxon>
        <taxon>Arthropoda</taxon>
        <taxon>Myriapoda</taxon>
        <taxon>Chilopoda</taxon>
        <taxon>Pleurostigmophora</taxon>
        <taxon>Geophilomorpha</taxon>
        <taxon>Linotaeniidae</taxon>
        <taxon>Strigamia</taxon>
    </lineage>
</organism>
<evidence type="ECO:0000313" key="13">
    <source>
        <dbReference type="EnsemblMetazoa" id="SMAR003665-PA"/>
    </source>
</evidence>
<dbReference type="EnsemblMetazoa" id="SMAR003665-RA">
    <property type="protein sequence ID" value="SMAR003665-PA"/>
    <property type="gene ID" value="SMAR003665"/>
</dbReference>
<dbReference type="InterPro" id="IPR011011">
    <property type="entry name" value="Znf_FYVE_PHD"/>
</dbReference>
<sequence length="182" mass="21216">MLNQTAIDALCSVSYVEDYIDCAENLPDDLQRYISQMREYDVKYQDFGKDQENAEPPKPDPLPERSSKRARRQRSDNLREDILHDKQEEKTSSAKKSKKKKRKSKAEKEREDSPVDQPIDPDEPTYCLCEQVSFGEMICCDNEQCSIEWFHFSCVGLSTKPKGKWYCPNCRGDRPTIMKSKM</sequence>
<dbReference type="GO" id="GO:0008270">
    <property type="term" value="F:zinc ion binding"/>
    <property type="evidence" value="ECO:0007669"/>
    <property type="project" value="UniProtKB-KW"/>
</dbReference>
<evidence type="ECO:0000256" key="10">
    <source>
        <dbReference type="RuleBase" id="RU361213"/>
    </source>
</evidence>
<evidence type="ECO:0000256" key="2">
    <source>
        <dbReference type="ARBA" id="ARBA00010210"/>
    </source>
</evidence>
<feature type="site" description="Histone H3K4me3 binding" evidence="7">
    <location>
        <position position="149"/>
    </location>
</feature>
<evidence type="ECO:0000256" key="5">
    <source>
        <dbReference type="ARBA" id="ARBA00022833"/>
    </source>
</evidence>
<feature type="binding site" evidence="8">
    <location>
        <position position="145"/>
    </location>
    <ligand>
        <name>Zn(2+)</name>
        <dbReference type="ChEBI" id="CHEBI:29105"/>
        <label>2</label>
    </ligand>
</feature>
<feature type="binding site" evidence="8">
    <location>
        <position position="140"/>
    </location>
    <ligand>
        <name>Zn(2+)</name>
        <dbReference type="ChEBI" id="CHEBI:29105"/>
        <label>2</label>
    </ligand>
</feature>
<proteinExistence type="inferred from homology"/>
<accession>T1IRH2</accession>
<feature type="compositionally biased region" description="Basic residues" evidence="11">
    <location>
        <begin position="93"/>
        <end position="105"/>
    </location>
</feature>
<dbReference type="eggNOG" id="KOG1973">
    <property type="taxonomic scope" value="Eukaryota"/>
</dbReference>
<comment type="subunit">
    <text evidence="10">Component of an histone acetyltransferase complex. Interacts with H3K4me3 and to a lesser extent with H3K4me2.</text>
</comment>
<dbReference type="Gene3D" id="6.10.140.1740">
    <property type="match status" value="1"/>
</dbReference>
<dbReference type="PANTHER" id="PTHR10333:SF89">
    <property type="entry name" value="INHIBITOR OF GROWTH PROTEIN"/>
    <property type="match status" value="1"/>
</dbReference>
<feature type="site" description="Histone H3K4me3 binding" evidence="7">
    <location>
        <position position="141"/>
    </location>
</feature>
<dbReference type="EMBL" id="JH431361">
    <property type="status" value="NOT_ANNOTATED_CDS"/>
    <property type="molecule type" value="Genomic_DNA"/>
</dbReference>
<keyword evidence="5 8" id="KW-0862">Zinc</keyword>
<feature type="binding site" evidence="8">
    <location>
        <position position="167"/>
    </location>
    <ligand>
        <name>Zn(2+)</name>
        <dbReference type="ChEBI" id="CHEBI:29105"/>
        <label>2</label>
    </ligand>
</feature>
<feature type="binding site" evidence="8">
    <location>
        <position position="129"/>
    </location>
    <ligand>
        <name>Zn(2+)</name>
        <dbReference type="ChEBI" id="CHEBI:29105"/>
        <label>1</label>
    </ligand>
</feature>
<dbReference type="SMART" id="SM01408">
    <property type="entry name" value="ING"/>
    <property type="match status" value="1"/>
</dbReference>
<reference evidence="14" key="1">
    <citation type="submission" date="2011-05" db="EMBL/GenBank/DDBJ databases">
        <authorList>
            <person name="Richards S.R."/>
            <person name="Qu J."/>
            <person name="Jiang H."/>
            <person name="Jhangiani S.N."/>
            <person name="Agravi P."/>
            <person name="Goodspeed R."/>
            <person name="Gross S."/>
            <person name="Mandapat C."/>
            <person name="Jackson L."/>
            <person name="Mathew T."/>
            <person name="Pu L."/>
            <person name="Thornton R."/>
            <person name="Saada N."/>
            <person name="Wilczek-Boney K.B."/>
            <person name="Lee S."/>
            <person name="Kovar C."/>
            <person name="Wu Y."/>
            <person name="Scherer S.E."/>
            <person name="Worley K.C."/>
            <person name="Muzny D.M."/>
            <person name="Gibbs R."/>
        </authorList>
    </citation>
    <scope>NUCLEOTIDE SEQUENCE</scope>
    <source>
        <strain evidence="14">Brora</strain>
    </source>
</reference>
<dbReference type="SUPFAM" id="SSF57903">
    <property type="entry name" value="FYVE/PHD zinc finger"/>
    <property type="match status" value="1"/>
</dbReference>
<feature type="binding site" evidence="8">
    <location>
        <position position="154"/>
    </location>
    <ligand>
        <name>Zn(2+)</name>
        <dbReference type="ChEBI" id="CHEBI:29105"/>
        <label>1</label>
    </ligand>
</feature>
<dbReference type="FunFam" id="3.30.40.10:FF:000021">
    <property type="entry name" value="Inhibitor of growth 2b"/>
    <property type="match status" value="1"/>
</dbReference>
<dbReference type="InterPro" id="IPR028651">
    <property type="entry name" value="ING_fam"/>
</dbReference>
<protein>
    <recommendedName>
        <fullName evidence="10">Inhibitor of growth protein</fullName>
    </recommendedName>
</protein>
<dbReference type="SMART" id="SM00249">
    <property type="entry name" value="PHD"/>
    <property type="match status" value="1"/>
</dbReference>
<comment type="similarity">
    <text evidence="2 10">Belongs to the ING family.</text>
</comment>
<keyword evidence="6 10" id="KW-0539">Nucleus</keyword>
<keyword evidence="14" id="KW-1185">Reference proteome</keyword>
<dbReference type="InterPro" id="IPR013083">
    <property type="entry name" value="Znf_RING/FYVE/PHD"/>
</dbReference>
<feature type="site" description="Histone H3K4me3 binding" evidence="7">
    <location>
        <position position="137"/>
    </location>
</feature>
<evidence type="ECO:0000256" key="6">
    <source>
        <dbReference type="ARBA" id="ARBA00023242"/>
    </source>
</evidence>
<dbReference type="InterPro" id="IPR001965">
    <property type="entry name" value="Znf_PHD"/>
</dbReference>
<dbReference type="InterPro" id="IPR024610">
    <property type="entry name" value="ING_N_histone-binding"/>
</dbReference>
<evidence type="ECO:0000256" key="4">
    <source>
        <dbReference type="ARBA" id="ARBA00022771"/>
    </source>
</evidence>
<dbReference type="PROSITE" id="PS50016">
    <property type="entry name" value="ZF_PHD_2"/>
    <property type="match status" value="1"/>
</dbReference>
<dbReference type="GO" id="GO:0005634">
    <property type="term" value="C:nucleus"/>
    <property type="evidence" value="ECO:0007669"/>
    <property type="project" value="UniProtKB-SubCell"/>
</dbReference>
<feature type="binding site" evidence="8">
    <location>
        <position position="151"/>
    </location>
    <ligand>
        <name>Zn(2+)</name>
        <dbReference type="ChEBI" id="CHEBI:29105"/>
        <label>1</label>
    </ligand>
</feature>
<dbReference type="InterPro" id="IPR028643">
    <property type="entry name" value="ING1_PHD_Znf"/>
</dbReference>
<dbReference type="CDD" id="cd15584">
    <property type="entry name" value="PHD_ING1_2"/>
    <property type="match status" value="1"/>
</dbReference>
<comment type="domain">
    <text evidence="10">The PHD-type zinc finger mediates the binding to H3K4me3.</text>
</comment>
<evidence type="ECO:0000313" key="14">
    <source>
        <dbReference type="Proteomes" id="UP000014500"/>
    </source>
</evidence>
<reference evidence="13" key="2">
    <citation type="submission" date="2015-02" db="UniProtKB">
        <authorList>
            <consortium name="EnsemblMetazoa"/>
        </authorList>
    </citation>
    <scope>IDENTIFICATION</scope>
</reference>
<evidence type="ECO:0000256" key="9">
    <source>
        <dbReference type="PROSITE-ProRule" id="PRU00146"/>
    </source>
</evidence>
<evidence type="ECO:0000256" key="8">
    <source>
        <dbReference type="PIRSR" id="PIRSR628651-51"/>
    </source>
</evidence>
<comment type="function">
    <text evidence="10">Component of an histone acetyltransferase complex.</text>
</comment>
<evidence type="ECO:0000256" key="7">
    <source>
        <dbReference type="PIRSR" id="PIRSR628651-50"/>
    </source>
</evidence>
<feature type="binding site" evidence="8">
    <location>
        <position position="170"/>
    </location>
    <ligand>
        <name>Zn(2+)</name>
        <dbReference type="ChEBI" id="CHEBI:29105"/>
        <label>2</label>
    </ligand>
</feature>
<dbReference type="AlphaFoldDB" id="T1IRH2"/>
<dbReference type="GO" id="GO:0006325">
    <property type="term" value="P:chromatin organization"/>
    <property type="evidence" value="ECO:0007669"/>
    <property type="project" value="UniProtKB-KW"/>
</dbReference>
<keyword evidence="3 8" id="KW-0479">Metal-binding</keyword>
<dbReference type="OMA" id="YIDCAEN"/>